<dbReference type="EMBL" id="CP073344">
    <property type="protein sequence ID" value="UTW04286.1"/>
    <property type="molecule type" value="Genomic_DNA"/>
</dbReference>
<dbReference type="SUPFAM" id="SSF54593">
    <property type="entry name" value="Glyoxalase/Bleomycin resistance protein/Dihydroxybiphenyl dioxygenase"/>
    <property type="match status" value="1"/>
</dbReference>
<reference evidence="3" key="1">
    <citation type="submission" date="2021-04" db="EMBL/GenBank/DDBJ databases">
        <title>Oceanospirillales bacteria with DddD are important DMSP degraders in coastal seawater.</title>
        <authorList>
            <person name="Liu J."/>
        </authorList>
    </citation>
    <scope>NUCLEOTIDE SEQUENCE</scope>
    <source>
        <strain evidence="3">GY6</strain>
    </source>
</reference>
<accession>A0ABY5GXL4</accession>
<dbReference type="Proteomes" id="UP001059950">
    <property type="component" value="Chromosome"/>
</dbReference>
<proteinExistence type="predicted"/>
<evidence type="ECO:0000259" key="2">
    <source>
        <dbReference type="PROSITE" id="PS51819"/>
    </source>
</evidence>
<evidence type="ECO:0000313" key="4">
    <source>
        <dbReference type="Proteomes" id="UP001059950"/>
    </source>
</evidence>
<protein>
    <submittedName>
        <fullName evidence="3">VOC family protein</fullName>
    </submittedName>
</protein>
<dbReference type="Gene3D" id="3.10.180.10">
    <property type="entry name" value="2,3-Dihydroxybiphenyl 1,2-Dioxygenase, domain 1"/>
    <property type="match status" value="1"/>
</dbReference>
<dbReference type="InterPro" id="IPR004360">
    <property type="entry name" value="Glyas_Fos-R_dOase_dom"/>
</dbReference>
<dbReference type="PANTHER" id="PTHR43048">
    <property type="entry name" value="METHYLMALONYL-COA EPIMERASE"/>
    <property type="match status" value="1"/>
</dbReference>
<dbReference type="InterPro" id="IPR051785">
    <property type="entry name" value="MMCE/EMCE_epimerase"/>
</dbReference>
<dbReference type="PANTHER" id="PTHR43048:SF3">
    <property type="entry name" value="METHYLMALONYL-COA EPIMERASE, MITOCHONDRIAL"/>
    <property type="match status" value="1"/>
</dbReference>
<feature type="domain" description="VOC" evidence="2">
    <location>
        <begin position="11"/>
        <end position="139"/>
    </location>
</feature>
<gene>
    <name evidence="3" type="ORF">KDX31_04530</name>
</gene>
<keyword evidence="1" id="KW-0479">Metal-binding</keyword>
<dbReference type="InterPro" id="IPR018146">
    <property type="entry name" value="Glyoxalase_1_CS"/>
</dbReference>
<dbReference type="PROSITE" id="PS00934">
    <property type="entry name" value="GLYOXALASE_I_1"/>
    <property type="match status" value="1"/>
</dbReference>
<name>A0ABY5GXL4_9GAMM</name>
<evidence type="ECO:0000256" key="1">
    <source>
        <dbReference type="ARBA" id="ARBA00022723"/>
    </source>
</evidence>
<dbReference type="InterPro" id="IPR029068">
    <property type="entry name" value="Glyas_Bleomycin-R_OHBP_Dase"/>
</dbReference>
<sequence length="140" mass="15814">MKTLLENNFNGLQHIGIPVTKIQRSVSFYRRFGFQPVMEKTFPEGDGETTAFMMQRAGVLLELYQPPANQCEALRNRSDGPVDHIAFSVTDIQAAFDEMQADGQTIIEAGPVHLDFWENGCKYFAIRGPDGEKLEFNQIL</sequence>
<dbReference type="PROSITE" id="PS51819">
    <property type="entry name" value="VOC"/>
    <property type="match status" value="1"/>
</dbReference>
<keyword evidence="4" id="KW-1185">Reference proteome</keyword>
<dbReference type="InterPro" id="IPR037523">
    <property type="entry name" value="VOC_core"/>
</dbReference>
<dbReference type="Pfam" id="PF00903">
    <property type="entry name" value="Glyoxalase"/>
    <property type="match status" value="1"/>
</dbReference>
<organism evidence="3 4">
    <name type="scientific">Amphritea atlantica</name>
    <dbReference type="NCBI Taxonomy" id="355243"/>
    <lineage>
        <taxon>Bacteria</taxon>
        <taxon>Pseudomonadati</taxon>
        <taxon>Pseudomonadota</taxon>
        <taxon>Gammaproteobacteria</taxon>
        <taxon>Oceanospirillales</taxon>
        <taxon>Oceanospirillaceae</taxon>
        <taxon>Amphritea</taxon>
    </lineage>
</organism>
<evidence type="ECO:0000313" key="3">
    <source>
        <dbReference type="EMBL" id="UTW04286.1"/>
    </source>
</evidence>